<reference evidence="3" key="2">
    <citation type="submission" date="2020-11" db="EMBL/GenBank/DDBJ databases">
        <authorList>
            <person name="McCartney M.A."/>
            <person name="Auch B."/>
            <person name="Kono T."/>
            <person name="Mallez S."/>
            <person name="Becker A."/>
            <person name="Gohl D.M."/>
            <person name="Silverstein K.A.T."/>
            <person name="Koren S."/>
            <person name="Bechman K.B."/>
            <person name="Herman A."/>
            <person name="Abrahante J.E."/>
            <person name="Garbe J."/>
        </authorList>
    </citation>
    <scope>NUCLEOTIDE SEQUENCE</scope>
    <source>
        <strain evidence="3">Duluth1</strain>
        <tissue evidence="3">Whole animal</tissue>
    </source>
</reference>
<evidence type="ECO:0000256" key="1">
    <source>
        <dbReference type="SAM" id="SignalP"/>
    </source>
</evidence>
<evidence type="ECO:0000259" key="2">
    <source>
        <dbReference type="PROSITE" id="PS50228"/>
    </source>
</evidence>
<accession>A0A9D4MGN9</accession>
<feature type="domain" description="SUEL-type lectin" evidence="2">
    <location>
        <begin position="33"/>
        <end position="122"/>
    </location>
</feature>
<evidence type="ECO:0000313" key="4">
    <source>
        <dbReference type="Proteomes" id="UP000828390"/>
    </source>
</evidence>
<evidence type="ECO:0000313" key="3">
    <source>
        <dbReference type="EMBL" id="KAH3876588.1"/>
    </source>
</evidence>
<name>A0A9D4MGN9_DREPO</name>
<organism evidence="3 4">
    <name type="scientific">Dreissena polymorpha</name>
    <name type="common">Zebra mussel</name>
    <name type="synonym">Mytilus polymorpha</name>
    <dbReference type="NCBI Taxonomy" id="45954"/>
    <lineage>
        <taxon>Eukaryota</taxon>
        <taxon>Metazoa</taxon>
        <taxon>Spiralia</taxon>
        <taxon>Lophotrochozoa</taxon>
        <taxon>Mollusca</taxon>
        <taxon>Bivalvia</taxon>
        <taxon>Autobranchia</taxon>
        <taxon>Heteroconchia</taxon>
        <taxon>Euheterodonta</taxon>
        <taxon>Imparidentia</taxon>
        <taxon>Neoheterodontei</taxon>
        <taxon>Myida</taxon>
        <taxon>Dreissenoidea</taxon>
        <taxon>Dreissenidae</taxon>
        <taxon>Dreissena</taxon>
    </lineage>
</organism>
<keyword evidence="4" id="KW-1185">Reference proteome</keyword>
<dbReference type="InterPro" id="IPR043159">
    <property type="entry name" value="Lectin_gal-bd_sf"/>
</dbReference>
<dbReference type="FunFam" id="2.60.120.740:FF:000001">
    <property type="entry name" value="Adhesion G protein-coupled receptor L2"/>
    <property type="match status" value="1"/>
</dbReference>
<dbReference type="OrthoDB" id="6120134at2759"/>
<gene>
    <name evidence="3" type="ORF">DPMN_000435</name>
</gene>
<dbReference type="GO" id="GO:0030246">
    <property type="term" value="F:carbohydrate binding"/>
    <property type="evidence" value="ECO:0007669"/>
    <property type="project" value="InterPro"/>
</dbReference>
<feature type="signal peptide" evidence="1">
    <location>
        <begin position="1"/>
        <end position="19"/>
    </location>
</feature>
<dbReference type="AlphaFoldDB" id="A0A9D4MGN9"/>
<dbReference type="PROSITE" id="PS50228">
    <property type="entry name" value="SUEL_LECTIN"/>
    <property type="match status" value="1"/>
</dbReference>
<dbReference type="CDD" id="cd22827">
    <property type="entry name" value="Gal_Rha_Lectin_SUL-I-like"/>
    <property type="match status" value="1"/>
</dbReference>
<keyword evidence="1" id="KW-0732">Signal</keyword>
<dbReference type="PANTHER" id="PTHR46780">
    <property type="entry name" value="PROTEIN EVA-1"/>
    <property type="match status" value="1"/>
</dbReference>
<dbReference type="Proteomes" id="UP000828390">
    <property type="component" value="Unassembled WGS sequence"/>
</dbReference>
<feature type="chain" id="PRO_5039175194" description="SUEL-type lectin domain-containing protein" evidence="1">
    <location>
        <begin position="20"/>
        <end position="124"/>
    </location>
</feature>
<dbReference type="InterPro" id="IPR000922">
    <property type="entry name" value="Lectin_gal-bd_dom"/>
</dbReference>
<comment type="caution">
    <text evidence="3">The sequence shown here is derived from an EMBL/GenBank/DDBJ whole genome shotgun (WGS) entry which is preliminary data.</text>
</comment>
<protein>
    <recommendedName>
        <fullName evidence="2">SUEL-type lectin domain-containing protein</fullName>
    </recommendedName>
</protein>
<dbReference type="Gene3D" id="2.60.120.740">
    <property type="match status" value="1"/>
</dbReference>
<sequence>MAQLVVLVVIIAFMNYIEGTTYVNPREPRTEIICENNRATVSCGYGLNLNILSANYGRTALGKEACDHPSIRTCNCREPKSLAIVRKMCQDKQSCTLEATNGVFGDPCVYTYKYLEVRYKCDGY</sequence>
<dbReference type="Pfam" id="PF02140">
    <property type="entry name" value="SUEL_Lectin"/>
    <property type="match status" value="1"/>
</dbReference>
<proteinExistence type="predicted"/>
<dbReference type="EMBL" id="JAIWYP010000001">
    <property type="protein sequence ID" value="KAH3876588.1"/>
    <property type="molecule type" value="Genomic_DNA"/>
</dbReference>
<reference evidence="3" key="1">
    <citation type="journal article" date="2019" name="bioRxiv">
        <title>The Genome of the Zebra Mussel, Dreissena polymorpha: A Resource for Invasive Species Research.</title>
        <authorList>
            <person name="McCartney M.A."/>
            <person name="Auch B."/>
            <person name="Kono T."/>
            <person name="Mallez S."/>
            <person name="Zhang Y."/>
            <person name="Obille A."/>
            <person name="Becker A."/>
            <person name="Abrahante J.E."/>
            <person name="Garbe J."/>
            <person name="Badalamenti J.P."/>
            <person name="Herman A."/>
            <person name="Mangelson H."/>
            <person name="Liachko I."/>
            <person name="Sullivan S."/>
            <person name="Sone E.D."/>
            <person name="Koren S."/>
            <person name="Silverstein K.A.T."/>
            <person name="Beckman K.B."/>
            <person name="Gohl D.M."/>
        </authorList>
    </citation>
    <scope>NUCLEOTIDE SEQUENCE</scope>
    <source>
        <strain evidence="3">Duluth1</strain>
        <tissue evidence="3">Whole animal</tissue>
    </source>
</reference>